<feature type="transmembrane region" description="Helical" evidence="1">
    <location>
        <begin position="75"/>
        <end position="95"/>
    </location>
</feature>
<reference evidence="2" key="1">
    <citation type="submission" date="2016-08" db="EMBL/GenBank/DDBJ databases">
        <authorList>
            <person name="Seilhamer J.J."/>
        </authorList>
    </citation>
    <scope>NUCLEOTIDE SEQUENCE</scope>
</reference>
<evidence type="ECO:0000256" key="1">
    <source>
        <dbReference type="SAM" id="Phobius"/>
    </source>
</evidence>
<proteinExistence type="predicted"/>
<gene>
    <name evidence="2" type="primary">NAD6</name>
</gene>
<organism evidence="2">
    <name type="scientific">Nothoaspis amazoniensis</name>
    <dbReference type="NCBI Taxonomy" id="765744"/>
    <lineage>
        <taxon>Eukaryota</taxon>
        <taxon>Metazoa</taxon>
        <taxon>Ecdysozoa</taxon>
        <taxon>Arthropoda</taxon>
        <taxon>Chelicerata</taxon>
        <taxon>Arachnida</taxon>
        <taxon>Acari</taxon>
        <taxon>Parasitiformes</taxon>
        <taxon>Ixodida</taxon>
        <taxon>Ixodoidea</taxon>
        <taxon>Argasidae</taxon>
        <taxon>Ornithodorinae</taxon>
        <taxon>Nothoaspis</taxon>
    </lineage>
</organism>
<dbReference type="EMBL" id="KX712088">
    <property type="protein sequence ID" value="APW83519.1"/>
    <property type="molecule type" value="Genomic_DNA"/>
</dbReference>
<feature type="transmembrane region" description="Helical" evidence="1">
    <location>
        <begin position="38"/>
        <end position="63"/>
    </location>
</feature>
<keyword evidence="1" id="KW-1133">Transmembrane helix</keyword>
<keyword evidence="1" id="KW-0812">Transmembrane</keyword>
<keyword evidence="1" id="KW-0472">Membrane</keyword>
<keyword evidence="2" id="KW-0496">Mitochondrion</keyword>
<protein>
    <submittedName>
        <fullName evidence="2">NADH dehydrogenase subunit 6</fullName>
    </submittedName>
</protein>
<evidence type="ECO:0000313" key="2">
    <source>
        <dbReference type="EMBL" id="APW83519.1"/>
    </source>
</evidence>
<geneLocation type="mitochondrion" evidence="2"/>
<accession>A0A1P8LFW8</accession>
<sequence>MFYIILPSNFNNYIHNLNYTYIEYMLSLETDMYMYMKYSWFILIITLLILGGLLVIFLYITSLTPNKKFIFNKKILILIPMSFFFKYTNIMIPAHPNQILFLFTPKSLLIMIFTLAYMILTLITIMNLIKSNMTPLKSN</sequence>
<name>A0A1P8LFW8_9ACAR</name>
<feature type="transmembrane region" description="Helical" evidence="1">
    <location>
        <begin position="107"/>
        <end position="129"/>
    </location>
</feature>
<dbReference type="AlphaFoldDB" id="A0A1P8LFW8"/>